<dbReference type="InterPro" id="IPR013083">
    <property type="entry name" value="Znf_RING/FYVE/PHD"/>
</dbReference>
<keyword evidence="9 14" id="KW-0863">Zinc-finger</keyword>
<evidence type="ECO:0000256" key="5">
    <source>
        <dbReference type="ARBA" id="ARBA00022679"/>
    </source>
</evidence>
<dbReference type="Gene3D" id="3.30.40.10">
    <property type="entry name" value="Zinc/RING finger domain, C3HC4 (zinc finger)"/>
    <property type="match status" value="1"/>
</dbReference>
<evidence type="ECO:0000256" key="12">
    <source>
        <dbReference type="ARBA" id="ARBA00022989"/>
    </source>
</evidence>
<evidence type="ECO:0000256" key="13">
    <source>
        <dbReference type="ARBA" id="ARBA00023136"/>
    </source>
</evidence>
<feature type="signal peptide" evidence="16">
    <location>
        <begin position="1"/>
        <end position="22"/>
    </location>
</feature>
<comment type="caution">
    <text evidence="18">The sequence shown here is derived from an EMBL/GenBank/DDBJ whole genome shotgun (WGS) entry which is preliminary data.</text>
</comment>
<evidence type="ECO:0000256" key="4">
    <source>
        <dbReference type="ARBA" id="ARBA00012483"/>
    </source>
</evidence>
<evidence type="ECO:0000256" key="9">
    <source>
        <dbReference type="ARBA" id="ARBA00022771"/>
    </source>
</evidence>
<name>A0A1R2BHZ6_9CILI</name>
<feature type="transmembrane region" description="Helical" evidence="15">
    <location>
        <begin position="239"/>
        <end position="262"/>
    </location>
</feature>
<keyword evidence="7" id="KW-0479">Metal-binding</keyword>
<dbReference type="Pfam" id="PF11145">
    <property type="entry name" value="DUF2921"/>
    <property type="match status" value="1"/>
</dbReference>
<keyword evidence="19" id="KW-1185">Reference proteome</keyword>
<feature type="transmembrane region" description="Helical" evidence="15">
    <location>
        <begin position="171"/>
        <end position="189"/>
    </location>
</feature>
<feature type="transmembrane region" description="Helical" evidence="15">
    <location>
        <begin position="306"/>
        <end position="330"/>
    </location>
</feature>
<keyword evidence="11" id="KW-0862">Zinc</keyword>
<dbReference type="GO" id="GO:0061630">
    <property type="term" value="F:ubiquitin protein ligase activity"/>
    <property type="evidence" value="ECO:0007669"/>
    <property type="project" value="UniProtKB-EC"/>
</dbReference>
<dbReference type="InterPro" id="IPR001841">
    <property type="entry name" value="Znf_RING"/>
</dbReference>
<dbReference type="GO" id="GO:0008270">
    <property type="term" value="F:zinc ion binding"/>
    <property type="evidence" value="ECO:0007669"/>
    <property type="project" value="UniProtKB-KW"/>
</dbReference>
<dbReference type="EC" id="2.3.2.27" evidence="4"/>
<evidence type="ECO:0000256" key="3">
    <source>
        <dbReference type="ARBA" id="ARBA00004906"/>
    </source>
</evidence>
<evidence type="ECO:0000256" key="11">
    <source>
        <dbReference type="ARBA" id="ARBA00022833"/>
    </source>
</evidence>
<evidence type="ECO:0000256" key="16">
    <source>
        <dbReference type="SAM" id="SignalP"/>
    </source>
</evidence>
<feature type="transmembrane region" description="Helical" evidence="15">
    <location>
        <begin position="282"/>
        <end position="300"/>
    </location>
</feature>
<feature type="chain" id="PRO_5012819747" description="RING-type E3 ubiquitin transferase" evidence="16">
    <location>
        <begin position="23"/>
        <end position="483"/>
    </location>
</feature>
<dbReference type="InterPro" id="IPR050731">
    <property type="entry name" value="HRD1_E3_ubiq-ligases"/>
</dbReference>
<dbReference type="InterPro" id="IPR021319">
    <property type="entry name" value="DUF2921"/>
</dbReference>
<keyword evidence="10" id="KW-0833">Ubl conjugation pathway</keyword>
<protein>
    <recommendedName>
        <fullName evidence="4">RING-type E3 ubiquitin transferase</fullName>
        <ecNumber evidence="4">2.3.2.27</ecNumber>
    </recommendedName>
</protein>
<dbReference type="PANTHER" id="PTHR22763:SF162">
    <property type="entry name" value="TRANSMEMBRANE E3 UBIQUITIN-PROTEIN LIGASE 1"/>
    <property type="match status" value="1"/>
</dbReference>
<reference evidence="18 19" key="1">
    <citation type="submission" date="2016-11" db="EMBL/GenBank/DDBJ databases">
        <title>The macronuclear genome of Stentor coeruleus: a giant cell with tiny introns.</title>
        <authorList>
            <person name="Slabodnick M."/>
            <person name="Ruby J.G."/>
            <person name="Reiff S.B."/>
            <person name="Swart E.C."/>
            <person name="Gosai S."/>
            <person name="Prabakaran S."/>
            <person name="Witkowska E."/>
            <person name="Larue G.E."/>
            <person name="Fisher S."/>
            <person name="Freeman R.M."/>
            <person name="Gunawardena J."/>
            <person name="Chu W."/>
            <person name="Stover N.A."/>
            <person name="Gregory B.D."/>
            <person name="Nowacki M."/>
            <person name="Derisi J."/>
            <person name="Roy S.W."/>
            <person name="Marshall W.F."/>
            <person name="Sood P."/>
        </authorList>
    </citation>
    <scope>NUCLEOTIDE SEQUENCE [LARGE SCALE GENOMIC DNA]</scope>
    <source>
        <strain evidence="18">WM001</strain>
    </source>
</reference>
<evidence type="ECO:0000256" key="8">
    <source>
        <dbReference type="ARBA" id="ARBA00022729"/>
    </source>
</evidence>
<evidence type="ECO:0000256" key="15">
    <source>
        <dbReference type="SAM" id="Phobius"/>
    </source>
</evidence>
<keyword evidence="12 15" id="KW-1133">Transmembrane helix</keyword>
<evidence type="ECO:0000256" key="10">
    <source>
        <dbReference type="ARBA" id="ARBA00022786"/>
    </source>
</evidence>
<keyword evidence="13 15" id="KW-0472">Membrane</keyword>
<dbReference type="GO" id="GO:0012505">
    <property type="term" value="C:endomembrane system"/>
    <property type="evidence" value="ECO:0007669"/>
    <property type="project" value="UniProtKB-SubCell"/>
</dbReference>
<feature type="transmembrane region" description="Helical" evidence="15">
    <location>
        <begin position="366"/>
        <end position="384"/>
    </location>
</feature>
<evidence type="ECO:0000313" key="18">
    <source>
        <dbReference type="EMBL" id="OMJ76255.1"/>
    </source>
</evidence>
<evidence type="ECO:0000256" key="2">
    <source>
        <dbReference type="ARBA" id="ARBA00004127"/>
    </source>
</evidence>
<gene>
    <name evidence="18" type="ORF">SteCoe_24436</name>
</gene>
<dbReference type="GO" id="GO:0043161">
    <property type="term" value="P:proteasome-mediated ubiquitin-dependent protein catabolic process"/>
    <property type="evidence" value="ECO:0007669"/>
    <property type="project" value="TreeGrafter"/>
</dbReference>
<dbReference type="OrthoDB" id="288306at2759"/>
<dbReference type="AlphaFoldDB" id="A0A1R2BHZ6"/>
<evidence type="ECO:0000256" key="14">
    <source>
        <dbReference type="PROSITE-ProRule" id="PRU00175"/>
    </source>
</evidence>
<sequence length="483" mass="56458">MDQRRIRVALVMACAFSLFIISKQNQRIEKTNIVEVISDTKLKFTKDKENYDGIWKLNNSTTENFLSLTWYYKDNTENSMSLKMFHGNWKSDPYWYISTKFLVYNSTESQLQASYLYKFENGVGNYLNGALYTNILNNNSSELEGKVECDGDTIIFKAHSKNKQKEMFSKLYYAFMITVAYLIIITALAKHFQQVYENSAQAEKTSLFSLGLMEVHELGFALWQLQKSFEGHLDTGIDYILISSFWSFSAFMFIHSKLLPIVFRSQNSNISSFGIYASSRMIANYQSRVFLLCIIYIIILKLLKDFYILTMPFVHMIFVPQIIINSLYGYKDSISFRNTSSILLCKLFIALYIFGCPSNFMRYEPDYLLCANLIIICLGQILVLKYQKYKPRFLIPHKYRPMRYDYFRDSSEELSFSIGNDNTCIICMTPLNIPIVHNEPIVNVSKTMHTPCSHRFHQDCLEHWMCIKLECPTCRSRLPAFEE</sequence>
<comment type="subcellular location">
    <subcellularLocation>
        <location evidence="2">Endomembrane system</location>
        <topology evidence="2">Multi-pass membrane protein</topology>
    </subcellularLocation>
</comment>
<evidence type="ECO:0000256" key="6">
    <source>
        <dbReference type="ARBA" id="ARBA00022692"/>
    </source>
</evidence>
<keyword evidence="5" id="KW-0808">Transferase</keyword>
<comment type="pathway">
    <text evidence="3">Protein modification; protein ubiquitination.</text>
</comment>
<evidence type="ECO:0000256" key="7">
    <source>
        <dbReference type="ARBA" id="ARBA00022723"/>
    </source>
</evidence>
<comment type="catalytic activity">
    <reaction evidence="1">
        <text>S-ubiquitinyl-[E2 ubiquitin-conjugating enzyme]-L-cysteine + [acceptor protein]-L-lysine = [E2 ubiquitin-conjugating enzyme]-L-cysteine + N(6)-ubiquitinyl-[acceptor protein]-L-lysine.</text>
        <dbReference type="EC" id="2.3.2.27"/>
    </reaction>
</comment>
<dbReference type="PANTHER" id="PTHR22763">
    <property type="entry name" value="RING ZINC FINGER PROTEIN"/>
    <property type="match status" value="1"/>
</dbReference>
<evidence type="ECO:0000256" key="1">
    <source>
        <dbReference type="ARBA" id="ARBA00000900"/>
    </source>
</evidence>
<proteinExistence type="predicted"/>
<accession>A0A1R2BHZ6</accession>
<evidence type="ECO:0000313" key="19">
    <source>
        <dbReference type="Proteomes" id="UP000187209"/>
    </source>
</evidence>
<dbReference type="Proteomes" id="UP000187209">
    <property type="component" value="Unassembled WGS sequence"/>
</dbReference>
<dbReference type="PROSITE" id="PS50089">
    <property type="entry name" value="ZF_RING_2"/>
    <property type="match status" value="1"/>
</dbReference>
<feature type="transmembrane region" description="Helical" evidence="15">
    <location>
        <begin position="342"/>
        <end position="360"/>
    </location>
</feature>
<feature type="domain" description="RING-type" evidence="17">
    <location>
        <begin position="424"/>
        <end position="475"/>
    </location>
</feature>
<keyword evidence="6 15" id="KW-0812">Transmembrane</keyword>
<organism evidence="18 19">
    <name type="scientific">Stentor coeruleus</name>
    <dbReference type="NCBI Taxonomy" id="5963"/>
    <lineage>
        <taxon>Eukaryota</taxon>
        <taxon>Sar</taxon>
        <taxon>Alveolata</taxon>
        <taxon>Ciliophora</taxon>
        <taxon>Postciliodesmatophora</taxon>
        <taxon>Heterotrichea</taxon>
        <taxon>Heterotrichida</taxon>
        <taxon>Stentoridae</taxon>
        <taxon>Stentor</taxon>
    </lineage>
</organism>
<dbReference type="SUPFAM" id="SSF57850">
    <property type="entry name" value="RING/U-box"/>
    <property type="match status" value="1"/>
</dbReference>
<dbReference type="SMART" id="SM00184">
    <property type="entry name" value="RING"/>
    <property type="match status" value="1"/>
</dbReference>
<keyword evidence="8 16" id="KW-0732">Signal</keyword>
<dbReference type="EMBL" id="MPUH01000642">
    <property type="protein sequence ID" value="OMJ76255.1"/>
    <property type="molecule type" value="Genomic_DNA"/>
</dbReference>
<evidence type="ECO:0000259" key="17">
    <source>
        <dbReference type="PROSITE" id="PS50089"/>
    </source>
</evidence>